<feature type="region of interest" description="Disordered" evidence="3">
    <location>
        <begin position="1"/>
        <end position="21"/>
    </location>
</feature>
<dbReference type="CDD" id="cd10845">
    <property type="entry name" value="DSRM_RNAse_III_family"/>
    <property type="match status" value="1"/>
</dbReference>
<keyword evidence="1 2" id="KW-0694">RNA-binding</keyword>
<evidence type="ECO:0000256" key="2">
    <source>
        <dbReference type="PROSITE-ProRule" id="PRU00266"/>
    </source>
</evidence>
<dbReference type="SMART" id="SM00535">
    <property type="entry name" value="RIBOc"/>
    <property type="match status" value="1"/>
</dbReference>
<dbReference type="Gene3D" id="3.30.160.20">
    <property type="match status" value="1"/>
</dbReference>
<accession>A0AAV9WL33</accession>
<dbReference type="AlphaFoldDB" id="A0AAV9WL33"/>
<evidence type="ECO:0000259" key="4">
    <source>
        <dbReference type="PROSITE" id="PS50137"/>
    </source>
</evidence>
<dbReference type="Pfam" id="PF00636">
    <property type="entry name" value="Ribonuclease_3"/>
    <property type="match status" value="1"/>
</dbReference>
<dbReference type="PROSITE" id="PS50137">
    <property type="entry name" value="DS_RBD"/>
    <property type="match status" value="1"/>
</dbReference>
<evidence type="ECO:0000313" key="7">
    <source>
        <dbReference type="Proteomes" id="UP001370758"/>
    </source>
</evidence>
<sequence>MYSTSASNRSPPQSRSSSPWYARFPGLDPADDYSQNWPPQMLRIADHEIRRITFLPKSGRSLVDPNDLRQNERVEYLGQGILTALVSDFLYTEFIEYGENGLSAMRQALLDPAVLSNVCQRIGLPQHLPTSPSERYLDELSFALLFEAYIGGIYHDRGAEGYPSLRDWFYFLIKPYAMMCKNNYDQYIDSYRGSRNLHLSSPSRRGGYSSSGYPDFGLADPSMIARPGTAAPDLGAYAQSYGAGRGAGDYIKELKEYCEKRRWAQPVYVDTDNAKNGDFIEWFSSVSIDGEIIASSPDWAKSKKIARATASKVALNKLRSL</sequence>
<feature type="domain" description="RNase III" evidence="5">
    <location>
        <begin position="61"/>
        <end position="158"/>
    </location>
</feature>
<comment type="caution">
    <text evidence="6">The sequence shown here is derived from an EMBL/GenBank/DDBJ whole genome shotgun (WGS) entry which is preliminary data.</text>
</comment>
<protein>
    <recommendedName>
        <fullName evidence="8">RNase III domain-containing protein</fullName>
    </recommendedName>
</protein>
<dbReference type="InterPro" id="IPR000999">
    <property type="entry name" value="RNase_III_dom"/>
</dbReference>
<dbReference type="GO" id="GO:0003723">
    <property type="term" value="F:RNA binding"/>
    <property type="evidence" value="ECO:0007669"/>
    <property type="project" value="UniProtKB-UniRule"/>
</dbReference>
<evidence type="ECO:0008006" key="8">
    <source>
        <dbReference type="Google" id="ProtNLM"/>
    </source>
</evidence>
<dbReference type="GO" id="GO:0004525">
    <property type="term" value="F:ribonuclease III activity"/>
    <property type="evidence" value="ECO:0007669"/>
    <property type="project" value="InterPro"/>
</dbReference>
<dbReference type="GO" id="GO:0006396">
    <property type="term" value="P:RNA processing"/>
    <property type="evidence" value="ECO:0007669"/>
    <property type="project" value="InterPro"/>
</dbReference>
<proteinExistence type="predicted"/>
<evidence type="ECO:0000259" key="5">
    <source>
        <dbReference type="PROSITE" id="PS50142"/>
    </source>
</evidence>
<reference evidence="6 7" key="1">
    <citation type="submission" date="2023-08" db="EMBL/GenBank/DDBJ databases">
        <authorList>
            <person name="Palmer J.M."/>
        </authorList>
    </citation>
    <scope>NUCLEOTIDE SEQUENCE [LARGE SCALE GENOMIC DNA]</scope>
    <source>
        <strain evidence="6 7">TWF481</strain>
    </source>
</reference>
<evidence type="ECO:0000256" key="3">
    <source>
        <dbReference type="SAM" id="MobiDB-lite"/>
    </source>
</evidence>
<dbReference type="PROSITE" id="PS50142">
    <property type="entry name" value="RNASE_3_2"/>
    <property type="match status" value="1"/>
</dbReference>
<dbReference type="Proteomes" id="UP001370758">
    <property type="component" value="Unassembled WGS sequence"/>
</dbReference>
<feature type="compositionally biased region" description="Low complexity" evidence="3">
    <location>
        <begin position="1"/>
        <end position="19"/>
    </location>
</feature>
<feature type="domain" description="DRBM" evidence="4">
    <location>
        <begin position="249"/>
        <end position="320"/>
    </location>
</feature>
<dbReference type="SUPFAM" id="SSF69065">
    <property type="entry name" value="RNase III domain-like"/>
    <property type="match status" value="1"/>
</dbReference>
<dbReference type="Pfam" id="PF00035">
    <property type="entry name" value="dsrm"/>
    <property type="match status" value="1"/>
</dbReference>
<dbReference type="InterPro" id="IPR036389">
    <property type="entry name" value="RNase_III_sf"/>
</dbReference>
<evidence type="ECO:0000256" key="1">
    <source>
        <dbReference type="ARBA" id="ARBA00022884"/>
    </source>
</evidence>
<dbReference type="InterPro" id="IPR014720">
    <property type="entry name" value="dsRBD_dom"/>
</dbReference>
<dbReference type="EMBL" id="JAVHJL010000002">
    <property type="protein sequence ID" value="KAK6510252.1"/>
    <property type="molecule type" value="Genomic_DNA"/>
</dbReference>
<dbReference type="Gene3D" id="1.10.1520.10">
    <property type="entry name" value="Ribonuclease III domain"/>
    <property type="match status" value="1"/>
</dbReference>
<evidence type="ECO:0000313" key="6">
    <source>
        <dbReference type="EMBL" id="KAK6510252.1"/>
    </source>
</evidence>
<name>A0AAV9WL33_9PEZI</name>
<keyword evidence="7" id="KW-1185">Reference proteome</keyword>
<dbReference type="CDD" id="cd00593">
    <property type="entry name" value="RIBOc"/>
    <property type="match status" value="1"/>
</dbReference>
<organism evidence="6 7">
    <name type="scientific">Arthrobotrys musiformis</name>
    <dbReference type="NCBI Taxonomy" id="47236"/>
    <lineage>
        <taxon>Eukaryota</taxon>
        <taxon>Fungi</taxon>
        <taxon>Dikarya</taxon>
        <taxon>Ascomycota</taxon>
        <taxon>Pezizomycotina</taxon>
        <taxon>Orbiliomycetes</taxon>
        <taxon>Orbiliales</taxon>
        <taxon>Orbiliaceae</taxon>
        <taxon>Arthrobotrys</taxon>
    </lineage>
</organism>
<dbReference type="SUPFAM" id="SSF54768">
    <property type="entry name" value="dsRNA-binding domain-like"/>
    <property type="match status" value="1"/>
</dbReference>
<gene>
    <name evidence="6" type="ORF">TWF481_004969</name>
</gene>